<keyword evidence="2" id="KW-1185">Reference proteome</keyword>
<dbReference type="KEGG" id="parb:CJU94_19605"/>
<dbReference type="Proteomes" id="UP000215158">
    <property type="component" value="Chromosome 1"/>
</dbReference>
<evidence type="ECO:0000313" key="1">
    <source>
        <dbReference type="EMBL" id="ASW00158.1"/>
    </source>
</evidence>
<proteinExistence type="predicted"/>
<protein>
    <submittedName>
        <fullName evidence="1">Uncharacterized protein</fullName>
    </submittedName>
</protein>
<sequence length="168" mass="19030">MTTLDSAARPEQSKQQPINLASLPLDEALQRAYVAGEKILIDTDAIAAVSQDLWTNWMNANVPNACGQSEDEYGALLNLMMTHFFHGLTEGVKRIAEDARTMERVERDLSDHSRWAWKVYNVLAFMSEAIDDDRQGELPVRCTVVDLRQDVEKLATDLMDLVWRARHG</sequence>
<dbReference type="EMBL" id="CP022989">
    <property type="protein sequence ID" value="ASW00158.1"/>
    <property type="molecule type" value="Genomic_DNA"/>
</dbReference>
<accession>A0A248VM75</accession>
<organism evidence="1 2">
    <name type="scientific">Paraburkholderia aromaticivorans</name>
    <dbReference type="NCBI Taxonomy" id="2026199"/>
    <lineage>
        <taxon>Bacteria</taxon>
        <taxon>Pseudomonadati</taxon>
        <taxon>Pseudomonadota</taxon>
        <taxon>Betaproteobacteria</taxon>
        <taxon>Burkholderiales</taxon>
        <taxon>Burkholderiaceae</taxon>
        <taxon>Paraburkholderia</taxon>
    </lineage>
</organism>
<dbReference type="RefSeq" id="WP_095420113.1">
    <property type="nucleotide sequence ID" value="NZ_CP022989.1"/>
</dbReference>
<reference evidence="1 2" key="1">
    <citation type="submission" date="2017-08" db="EMBL/GenBank/DDBJ databases">
        <title>Identification and genetic characteristics of simultaneous BTEX- and naphthalene-degrading Paraburkholderia sp. BN5 isolated from petroleum-contaminated soil.</title>
        <authorList>
            <person name="Lee Y."/>
            <person name="Jeon C.O."/>
        </authorList>
    </citation>
    <scope>NUCLEOTIDE SEQUENCE [LARGE SCALE GENOMIC DNA]</scope>
    <source>
        <strain evidence="1 2">BN5</strain>
    </source>
</reference>
<evidence type="ECO:0000313" key="2">
    <source>
        <dbReference type="Proteomes" id="UP000215158"/>
    </source>
</evidence>
<dbReference type="AlphaFoldDB" id="A0A248VM75"/>
<gene>
    <name evidence="1" type="ORF">CJU94_19605</name>
</gene>
<name>A0A248VM75_9BURK</name>
<dbReference type="OrthoDB" id="9101323at2"/>